<dbReference type="CDD" id="cd12797">
    <property type="entry name" value="M23_peptidase"/>
    <property type="match status" value="1"/>
</dbReference>
<name>A0A2H0VFF9_9BACT</name>
<proteinExistence type="predicted"/>
<keyword evidence="2" id="KW-0732">Signal</keyword>
<feature type="domain" description="M23ase beta-sheet core" evidence="3">
    <location>
        <begin position="300"/>
        <end position="389"/>
    </location>
</feature>
<dbReference type="InterPro" id="IPR011055">
    <property type="entry name" value="Dup_hybrid_motif"/>
</dbReference>
<dbReference type="EMBL" id="PFAH01000009">
    <property type="protein sequence ID" value="PIR97828.1"/>
    <property type="molecule type" value="Genomic_DNA"/>
</dbReference>
<feature type="coiled-coil region" evidence="1">
    <location>
        <begin position="26"/>
        <end position="64"/>
    </location>
</feature>
<evidence type="ECO:0000313" key="4">
    <source>
        <dbReference type="EMBL" id="PIR97828.1"/>
    </source>
</evidence>
<reference evidence="5" key="1">
    <citation type="submission" date="2017-09" db="EMBL/GenBank/DDBJ databases">
        <title>Depth-based differentiation of microbial function through sediment-hosted aquifers and enrichment of novel symbionts in the deep terrestrial subsurface.</title>
        <authorList>
            <person name="Probst A.J."/>
            <person name="Ladd B."/>
            <person name="Jarett J.K."/>
            <person name="Geller-Mcgrath D.E."/>
            <person name="Sieber C.M.K."/>
            <person name="Emerson J.B."/>
            <person name="Anantharaman K."/>
            <person name="Thomas B.C."/>
            <person name="Malmstrom R."/>
            <person name="Stieglmeier M."/>
            <person name="Klingl A."/>
            <person name="Woyke T."/>
            <person name="Ryan C.M."/>
            <person name="Banfield J.F."/>
        </authorList>
    </citation>
    <scope>NUCLEOTIDE SEQUENCE [LARGE SCALE GENOMIC DNA]</scope>
</reference>
<gene>
    <name evidence="4" type="ORF">COT89_02880</name>
</gene>
<dbReference type="Gene3D" id="6.10.250.3150">
    <property type="match status" value="1"/>
</dbReference>
<dbReference type="AlphaFoldDB" id="A0A2H0VFF9"/>
<organism evidence="4 5">
    <name type="scientific">Candidatus Colwellbacteria bacterium CG10_big_fil_rev_8_21_14_0_10_42_22</name>
    <dbReference type="NCBI Taxonomy" id="1974540"/>
    <lineage>
        <taxon>Bacteria</taxon>
        <taxon>Candidatus Colwelliibacteriota</taxon>
    </lineage>
</organism>
<dbReference type="InterPro" id="IPR050570">
    <property type="entry name" value="Cell_wall_metabolism_enzyme"/>
</dbReference>
<dbReference type="PANTHER" id="PTHR21666:SF270">
    <property type="entry name" value="MUREIN HYDROLASE ACTIVATOR ENVC"/>
    <property type="match status" value="1"/>
</dbReference>
<sequence>MRPLYKTSFILLIATLLFLGVGESALAESNSDLQAAIEEKRQEVEKLNKQINQTQSTITNLQGQGKTLSGAINQIDTNIKQTSLNIQASEVGIEKLSLEIESLSYEAQEVRENAISRKETVGQLLRRLQRNDDQSFLESILVSKSLAEGVSEINALKTLQDTLTGEVKELVELHGSLRDTIVVSDQKKSQLEIETVNLANRKEILDSQKSQKEDLLVKTKSQEFEYQRLLTTLEQEQQNLMDEISDIEARLSKGFDRSSVPSRQPGMLIWPVTSVGQKAGTLTQHYGETAYSSRYYKGRPHNGTDIGAPTGTEVRAAANGKVVRVDYNGLYYQYGNYVLIDHQNGLSTLYAHLSRTTVSTGESVGQGDLIGYVGSTGFSTGPHLHFGLYATPSGGWKTGGTRESGGLVSVPPASGLVPIGVTLNPEQYML</sequence>
<dbReference type="Pfam" id="PF01551">
    <property type="entry name" value="Peptidase_M23"/>
    <property type="match status" value="1"/>
</dbReference>
<evidence type="ECO:0000313" key="5">
    <source>
        <dbReference type="Proteomes" id="UP000231466"/>
    </source>
</evidence>
<dbReference type="PANTHER" id="PTHR21666">
    <property type="entry name" value="PEPTIDASE-RELATED"/>
    <property type="match status" value="1"/>
</dbReference>
<feature type="signal peptide" evidence="2">
    <location>
        <begin position="1"/>
        <end position="27"/>
    </location>
</feature>
<dbReference type="Gene3D" id="2.70.70.10">
    <property type="entry name" value="Glucose Permease (Domain IIA)"/>
    <property type="match status" value="1"/>
</dbReference>
<dbReference type="InterPro" id="IPR016047">
    <property type="entry name" value="M23ase_b-sheet_dom"/>
</dbReference>
<accession>A0A2H0VFF9</accession>
<comment type="caution">
    <text evidence="4">The sequence shown here is derived from an EMBL/GenBank/DDBJ whole genome shotgun (WGS) entry which is preliminary data.</text>
</comment>
<dbReference type="SUPFAM" id="SSF51261">
    <property type="entry name" value="Duplicated hybrid motif"/>
    <property type="match status" value="1"/>
</dbReference>
<dbReference type="Proteomes" id="UP000231466">
    <property type="component" value="Unassembled WGS sequence"/>
</dbReference>
<evidence type="ECO:0000259" key="3">
    <source>
        <dbReference type="Pfam" id="PF01551"/>
    </source>
</evidence>
<protein>
    <recommendedName>
        <fullName evidence="3">M23ase beta-sheet core domain-containing protein</fullName>
    </recommendedName>
</protein>
<dbReference type="GO" id="GO:0004222">
    <property type="term" value="F:metalloendopeptidase activity"/>
    <property type="evidence" value="ECO:0007669"/>
    <property type="project" value="TreeGrafter"/>
</dbReference>
<feature type="chain" id="PRO_5013729087" description="M23ase beta-sheet core domain-containing protein" evidence="2">
    <location>
        <begin position="28"/>
        <end position="430"/>
    </location>
</feature>
<evidence type="ECO:0000256" key="1">
    <source>
        <dbReference type="SAM" id="Coils"/>
    </source>
</evidence>
<keyword evidence="1" id="KW-0175">Coiled coil</keyword>
<evidence type="ECO:0000256" key="2">
    <source>
        <dbReference type="SAM" id="SignalP"/>
    </source>
</evidence>